<sequence>MLSLVVPLTVYLSIGSICGAALQLYVLPRDSVIYKTVDREIQFCAGNPGSLCEAVSLKNVNCTIELVDNPNETSLYLVFKPRVVISNWPIGLYQISCRSRPQSSVTLNVIKLLLNDTVSYLDCAAAPARIRLIQNKPQWFRLCVRHLPVRAIWLRLMPQLKHVGFVTVNCQSDSSRLVIYQGFLHIPASRKLAGGKFLIRCGLDEWNKTLYVFGKCLVAVFALLGLFIPIYPYVSGLVCGFRVPVKTARSVREIVLFNLIQWLQNYVLLASHPPVTSVASTRPTTSAIDVYTGDRRLPHTEDKSEINHICALLNVKDYNGSILHWQRLTGNESFKTHPSAPAPSTHSILYLLGDQGQLDPSTFRCFMNMSNECHSKIVLMARVRVGKMITFEKLDRLQYFGENITCSSGHLPVQSQQLNIRVLLSSVPFPKIRGSSVSWDPLGRVSKRILIECEASLIYLGDVISREVEQFFTQVTSECSLSSSSEPDVDSPQH</sequence>
<keyword evidence="1" id="KW-0812">Transmembrane</keyword>
<accession>A0A183AM05</accession>
<evidence type="ECO:0000313" key="2">
    <source>
        <dbReference type="EMBL" id="VDP82513.1"/>
    </source>
</evidence>
<organism evidence="4">
    <name type="scientific">Echinostoma caproni</name>
    <dbReference type="NCBI Taxonomy" id="27848"/>
    <lineage>
        <taxon>Eukaryota</taxon>
        <taxon>Metazoa</taxon>
        <taxon>Spiralia</taxon>
        <taxon>Lophotrochozoa</taxon>
        <taxon>Platyhelminthes</taxon>
        <taxon>Trematoda</taxon>
        <taxon>Digenea</taxon>
        <taxon>Plagiorchiida</taxon>
        <taxon>Echinostomata</taxon>
        <taxon>Echinostomatoidea</taxon>
        <taxon>Echinostomatidae</taxon>
        <taxon>Echinostoma</taxon>
    </lineage>
</organism>
<protein>
    <submittedName>
        <fullName evidence="4">Tudor domain-containing protein</fullName>
    </submittedName>
</protein>
<keyword evidence="1" id="KW-0472">Membrane</keyword>
<dbReference type="Proteomes" id="UP000272942">
    <property type="component" value="Unassembled WGS sequence"/>
</dbReference>
<keyword evidence="3" id="KW-1185">Reference proteome</keyword>
<evidence type="ECO:0000313" key="4">
    <source>
        <dbReference type="WBParaSite" id="ECPE_0000801101-mRNA-1"/>
    </source>
</evidence>
<keyword evidence="1" id="KW-1133">Transmembrane helix</keyword>
<dbReference type="OrthoDB" id="6241377at2759"/>
<dbReference type="AlphaFoldDB" id="A0A183AM05"/>
<dbReference type="EMBL" id="UZAN01045359">
    <property type="protein sequence ID" value="VDP82513.1"/>
    <property type="molecule type" value="Genomic_DNA"/>
</dbReference>
<evidence type="ECO:0000256" key="1">
    <source>
        <dbReference type="SAM" id="Phobius"/>
    </source>
</evidence>
<dbReference type="WBParaSite" id="ECPE_0000801101-mRNA-1">
    <property type="protein sequence ID" value="ECPE_0000801101-mRNA-1"/>
    <property type="gene ID" value="ECPE_0000801101"/>
</dbReference>
<reference evidence="4" key="1">
    <citation type="submission" date="2016-06" db="UniProtKB">
        <authorList>
            <consortium name="WormBaseParasite"/>
        </authorList>
    </citation>
    <scope>IDENTIFICATION</scope>
</reference>
<feature type="transmembrane region" description="Helical" evidence="1">
    <location>
        <begin position="6"/>
        <end position="27"/>
    </location>
</feature>
<evidence type="ECO:0000313" key="3">
    <source>
        <dbReference type="Proteomes" id="UP000272942"/>
    </source>
</evidence>
<proteinExistence type="predicted"/>
<name>A0A183AM05_9TREM</name>
<feature type="transmembrane region" description="Helical" evidence="1">
    <location>
        <begin position="210"/>
        <end position="234"/>
    </location>
</feature>
<gene>
    <name evidence="2" type="ORF">ECPE_LOCUS7990</name>
</gene>
<reference evidence="2 3" key="2">
    <citation type="submission" date="2018-11" db="EMBL/GenBank/DDBJ databases">
        <authorList>
            <consortium name="Pathogen Informatics"/>
        </authorList>
    </citation>
    <scope>NUCLEOTIDE SEQUENCE [LARGE SCALE GENOMIC DNA]</scope>
    <source>
        <strain evidence="2 3">Egypt</strain>
    </source>
</reference>